<comment type="similarity">
    <text evidence="1">Belongs to the glycosyl hydrolase 2 family.</text>
</comment>
<reference evidence="8" key="1">
    <citation type="journal article" date="2021" name="PeerJ">
        <title>Extensive microbial diversity within the chicken gut microbiome revealed by metagenomics and culture.</title>
        <authorList>
            <person name="Gilroy R."/>
            <person name="Ravi A."/>
            <person name="Getino M."/>
            <person name="Pursley I."/>
            <person name="Horton D.L."/>
            <person name="Alikhan N.F."/>
            <person name="Baker D."/>
            <person name="Gharbi K."/>
            <person name="Hall N."/>
            <person name="Watson M."/>
            <person name="Adriaenssens E.M."/>
            <person name="Foster-Nyarko E."/>
            <person name="Jarju S."/>
            <person name="Secka A."/>
            <person name="Antonio M."/>
            <person name="Oren A."/>
            <person name="Chaudhuri R.R."/>
            <person name="La Ragione R."/>
            <person name="Hildebrand F."/>
            <person name="Pallen M.J."/>
        </authorList>
    </citation>
    <scope>NUCLEOTIDE SEQUENCE</scope>
    <source>
        <strain evidence="8">26628</strain>
    </source>
</reference>
<dbReference type="InterPro" id="IPR008979">
    <property type="entry name" value="Galactose-bd-like_sf"/>
</dbReference>
<dbReference type="InterPro" id="IPR040605">
    <property type="entry name" value="Glyco_hydro2_dom5"/>
</dbReference>
<dbReference type="Gene3D" id="2.60.40.10">
    <property type="entry name" value="Immunoglobulins"/>
    <property type="match status" value="3"/>
</dbReference>
<dbReference type="InterPro" id="IPR006101">
    <property type="entry name" value="Glyco_hydro_2"/>
</dbReference>
<dbReference type="InterPro" id="IPR017853">
    <property type="entry name" value="GH"/>
</dbReference>
<feature type="domain" description="Glycoside hydrolase family 2 catalytic" evidence="4">
    <location>
        <begin position="288"/>
        <end position="439"/>
    </location>
</feature>
<evidence type="ECO:0000259" key="6">
    <source>
        <dbReference type="Pfam" id="PF18565"/>
    </source>
</evidence>
<dbReference type="InterPro" id="IPR036156">
    <property type="entry name" value="Beta-gal/glucu_dom_sf"/>
</dbReference>
<dbReference type="Pfam" id="PF02836">
    <property type="entry name" value="Glyco_hydro_2_C"/>
    <property type="match status" value="1"/>
</dbReference>
<keyword evidence="3" id="KW-0326">Glycosidase</keyword>
<feature type="domain" description="DUF4982" evidence="5">
    <location>
        <begin position="651"/>
        <end position="709"/>
    </location>
</feature>
<evidence type="ECO:0000313" key="9">
    <source>
        <dbReference type="Proteomes" id="UP000824249"/>
    </source>
</evidence>
<evidence type="ECO:0000256" key="1">
    <source>
        <dbReference type="ARBA" id="ARBA00007401"/>
    </source>
</evidence>
<feature type="domain" description="Glycoside hydrolase family 2" evidence="6">
    <location>
        <begin position="733"/>
        <end position="812"/>
    </location>
</feature>
<protein>
    <submittedName>
        <fullName evidence="8">DUF4982 domain-containing protein</fullName>
    </submittedName>
</protein>
<dbReference type="GO" id="GO:0005975">
    <property type="term" value="P:carbohydrate metabolic process"/>
    <property type="evidence" value="ECO:0007669"/>
    <property type="project" value="InterPro"/>
</dbReference>
<dbReference type="InterPro" id="IPR051913">
    <property type="entry name" value="GH2_Domain-Containing"/>
</dbReference>
<dbReference type="InterPro" id="IPR032311">
    <property type="entry name" value="DUF4982"/>
</dbReference>
<dbReference type="Pfam" id="PF16355">
    <property type="entry name" value="DUF4982"/>
    <property type="match status" value="1"/>
</dbReference>
<dbReference type="Gene3D" id="3.20.20.80">
    <property type="entry name" value="Glycosidases"/>
    <property type="match status" value="1"/>
</dbReference>
<evidence type="ECO:0000259" key="7">
    <source>
        <dbReference type="Pfam" id="PF22666"/>
    </source>
</evidence>
<dbReference type="InterPro" id="IPR013783">
    <property type="entry name" value="Ig-like_fold"/>
</dbReference>
<organism evidence="8 9">
    <name type="scientific">Candidatus Borkfalkia faecigallinarum</name>
    <dbReference type="NCBI Taxonomy" id="2838509"/>
    <lineage>
        <taxon>Bacteria</taxon>
        <taxon>Bacillati</taxon>
        <taxon>Bacillota</taxon>
        <taxon>Clostridia</taxon>
        <taxon>Christensenellales</taxon>
        <taxon>Christensenellaceae</taxon>
        <taxon>Candidatus Borkfalkia</taxon>
    </lineage>
</organism>
<dbReference type="Gene3D" id="2.60.120.260">
    <property type="entry name" value="Galactose-binding domain-like"/>
    <property type="match status" value="1"/>
</dbReference>
<dbReference type="PANTHER" id="PTHR42732:SF1">
    <property type="entry name" value="BETA-MANNOSIDASE"/>
    <property type="match status" value="1"/>
</dbReference>
<evidence type="ECO:0000256" key="2">
    <source>
        <dbReference type="ARBA" id="ARBA00022801"/>
    </source>
</evidence>
<evidence type="ECO:0000259" key="4">
    <source>
        <dbReference type="Pfam" id="PF02836"/>
    </source>
</evidence>
<proteinExistence type="inferred from homology"/>
<dbReference type="Pfam" id="PF18565">
    <property type="entry name" value="Glyco_hydro2_C5"/>
    <property type="match status" value="1"/>
</dbReference>
<dbReference type="EMBL" id="DXFD01000016">
    <property type="protein sequence ID" value="HIX46286.1"/>
    <property type="molecule type" value="Genomic_DNA"/>
</dbReference>
<dbReference type="SUPFAM" id="SSF49303">
    <property type="entry name" value="beta-Galactosidase/glucuronidase domain"/>
    <property type="match status" value="1"/>
</dbReference>
<evidence type="ECO:0000259" key="5">
    <source>
        <dbReference type="Pfam" id="PF16355"/>
    </source>
</evidence>
<dbReference type="InterPro" id="IPR006103">
    <property type="entry name" value="Glyco_hydro_2_cat"/>
</dbReference>
<dbReference type="AlphaFoldDB" id="A0A9D2ARF0"/>
<sequence>MKEKGEGAMQEFLFNDGWKYRRLGEGAWTPVTLPHDAMIGEERSDGAAGGTNTGWFAGYDYEYEKTFFVPAEYKDRLVTLEFEGVYRGAEVYLNGEKAACRPYGYTNFYVEADAFLRYGRENTVRVIARNREQPNSRWYSGAGIYRPVRLYVAARAHILRNGIRIRTVGLSPATVEVRVAVSCAGALHLAVSRRGKRVAEAAGRCGAAGELAFSFVIPDAELWSPDHPALYELEARFGGERLGEDAARVRLGEDAAREHLDEDVAGEEDVARVRFGIRTISCDAARGFCLNGERLVLRGACIHHDNGILGARCYAEAERRKVRLLKAAGYNALRSAHNPCSKALLDACDELGMLMIDEYADMWYIHKTAHDYADHLPAWYEEDLRDMVEKDRNHPCVALYSLGNEVAETGQARGIGLCKAMYGVCKRLDPDRPVTVGVNLFFNWLYALGFGVYSDKKAQKAPQKKVGSEFFNALAGRMGAGFMKFMATLPPCDAKTRGCYAVIDAAGYNYGIRRYKKDVKKYPARVILGSETFCADAYAFWEFAKAHPALIGDFVWAGMDYLGEVGIGSWEYKEYAPSFAHGAGWLAAGSGRLDLIGTPQGEALYTRVAFELEDKPQIAVVPVSHTDERHSPSAWRFSNAIPSWSWNGLDGRPARVEVYSRAPVVELYVNGRRVGRKKFRKNCRFDFRVTYEGGEIVAIARDTGGKELARSRLQTAGEETVLSVLPEQPRTKPGEVCFVRLAYTDAAGNKKPLARGRIAVEAEGGELLALGHACPYNPDGFLRADTDTYYGEALAAVRAGAGGRVVVRARSPFGSACAEIPISDRPE</sequence>
<dbReference type="PRINTS" id="PR00132">
    <property type="entry name" value="GLHYDRLASE2"/>
</dbReference>
<evidence type="ECO:0000313" key="8">
    <source>
        <dbReference type="EMBL" id="HIX46286.1"/>
    </source>
</evidence>
<gene>
    <name evidence="8" type="ORF">H9737_01175</name>
</gene>
<reference evidence="8" key="2">
    <citation type="submission" date="2021-04" db="EMBL/GenBank/DDBJ databases">
        <authorList>
            <person name="Gilroy R."/>
        </authorList>
    </citation>
    <scope>NUCLEOTIDE SEQUENCE</scope>
    <source>
        <strain evidence="8">26628</strain>
    </source>
</reference>
<dbReference type="Pfam" id="PF22666">
    <property type="entry name" value="Glyco_hydro_2_N2"/>
    <property type="match status" value="1"/>
</dbReference>
<evidence type="ECO:0000256" key="3">
    <source>
        <dbReference type="ARBA" id="ARBA00023295"/>
    </source>
</evidence>
<dbReference type="Proteomes" id="UP000824249">
    <property type="component" value="Unassembled WGS sequence"/>
</dbReference>
<keyword evidence="2" id="KW-0378">Hydrolase</keyword>
<dbReference type="SUPFAM" id="SSF51445">
    <property type="entry name" value="(Trans)glycosidases"/>
    <property type="match status" value="1"/>
</dbReference>
<name>A0A9D2ARF0_9FIRM</name>
<comment type="caution">
    <text evidence="8">The sequence shown here is derived from an EMBL/GenBank/DDBJ whole genome shotgun (WGS) entry which is preliminary data.</text>
</comment>
<dbReference type="InterPro" id="IPR054593">
    <property type="entry name" value="Beta-mannosidase-like_N2"/>
</dbReference>
<feature type="domain" description="Beta-mannosidase-like galactose-binding" evidence="7">
    <location>
        <begin position="52"/>
        <end position="130"/>
    </location>
</feature>
<accession>A0A9D2ARF0</accession>
<dbReference type="PANTHER" id="PTHR42732">
    <property type="entry name" value="BETA-GALACTOSIDASE"/>
    <property type="match status" value="1"/>
</dbReference>
<dbReference type="GO" id="GO:0004553">
    <property type="term" value="F:hydrolase activity, hydrolyzing O-glycosyl compounds"/>
    <property type="evidence" value="ECO:0007669"/>
    <property type="project" value="InterPro"/>
</dbReference>
<dbReference type="SUPFAM" id="SSF49785">
    <property type="entry name" value="Galactose-binding domain-like"/>
    <property type="match status" value="1"/>
</dbReference>